<dbReference type="Gene3D" id="2.60.120.1440">
    <property type="match status" value="1"/>
</dbReference>
<accession>A0A1H0G1E2</accession>
<evidence type="ECO:0000256" key="1">
    <source>
        <dbReference type="SAM" id="Phobius"/>
    </source>
</evidence>
<evidence type="ECO:0000259" key="3">
    <source>
        <dbReference type="Pfam" id="PF16344"/>
    </source>
</evidence>
<sequence>MIEQKIRLFLEKFAKGTITTAEKEEFMELISTLDLEEYEQIIESYQRILKDSPVTPIPDSSLLAKIGERIERHEQGETIITRLFPWKKIAAVASVLLFISVGGYILWHQSISGQQTVHNQVQHNDIAPGGNKAVLTLANGKEIILTDAKNETLASQSGININKTNNGQVVYKKIATPVQNPELITYNSIATPRGGQYRLTLADGTNVWLNAASSIKYPVVFSGKERRVEITGEVYFEVGHDATKPFRVVSNGQVVEVLGTHFNINAYRDENVVKTTLLEGKVKVSSTVGAKILKPGEQAQLEKGNILVADVDINEVIAWKNGLFDFQDASIETVMRQLSRWYDVDVEYRGKIPETLFTGKLHRAVNASQVIDILSYFKIHFKIENEGIKKKIIVMP</sequence>
<keyword evidence="1" id="KW-0812">Transmembrane</keyword>
<dbReference type="Pfam" id="PF04773">
    <property type="entry name" value="FecR"/>
    <property type="match status" value="1"/>
</dbReference>
<dbReference type="PANTHER" id="PTHR30273">
    <property type="entry name" value="PERIPLASMIC SIGNAL SENSOR AND SIGMA FACTOR ACTIVATOR FECR-RELATED"/>
    <property type="match status" value="1"/>
</dbReference>
<dbReference type="FunFam" id="2.60.120.1440:FF:000001">
    <property type="entry name" value="Putative anti-sigma factor"/>
    <property type="match status" value="1"/>
</dbReference>
<dbReference type="InterPro" id="IPR006860">
    <property type="entry name" value="FecR"/>
</dbReference>
<dbReference type="RefSeq" id="WP_074611787.1">
    <property type="nucleotide sequence ID" value="NZ_FNGY01000011.1"/>
</dbReference>
<dbReference type="Pfam" id="PF16344">
    <property type="entry name" value="FecR_C"/>
    <property type="match status" value="1"/>
</dbReference>
<feature type="domain" description="FecR protein" evidence="2">
    <location>
        <begin position="189"/>
        <end position="283"/>
    </location>
</feature>
<dbReference type="OrthoDB" id="1099963at2"/>
<feature type="transmembrane region" description="Helical" evidence="1">
    <location>
        <begin position="89"/>
        <end position="107"/>
    </location>
</feature>
<dbReference type="GO" id="GO:0016989">
    <property type="term" value="F:sigma factor antagonist activity"/>
    <property type="evidence" value="ECO:0007669"/>
    <property type="project" value="TreeGrafter"/>
</dbReference>
<evidence type="ECO:0000259" key="2">
    <source>
        <dbReference type="Pfam" id="PF04773"/>
    </source>
</evidence>
<gene>
    <name evidence="4" type="ORF">SAMN05421820_11110</name>
</gene>
<organism evidence="4 5">
    <name type="scientific">Pedobacter steynii</name>
    <dbReference type="NCBI Taxonomy" id="430522"/>
    <lineage>
        <taxon>Bacteria</taxon>
        <taxon>Pseudomonadati</taxon>
        <taxon>Bacteroidota</taxon>
        <taxon>Sphingobacteriia</taxon>
        <taxon>Sphingobacteriales</taxon>
        <taxon>Sphingobacteriaceae</taxon>
        <taxon>Pedobacter</taxon>
    </lineage>
</organism>
<dbReference type="Gene3D" id="3.55.50.30">
    <property type="match status" value="1"/>
</dbReference>
<dbReference type="PANTHER" id="PTHR30273:SF2">
    <property type="entry name" value="PROTEIN FECR"/>
    <property type="match status" value="1"/>
</dbReference>
<dbReference type="InterPro" id="IPR012373">
    <property type="entry name" value="Ferrdict_sens_TM"/>
</dbReference>
<feature type="domain" description="Protein FecR C-terminal" evidence="3">
    <location>
        <begin position="324"/>
        <end position="388"/>
    </location>
</feature>
<keyword evidence="1" id="KW-0472">Membrane</keyword>
<keyword evidence="5" id="KW-1185">Reference proteome</keyword>
<dbReference type="Proteomes" id="UP000183200">
    <property type="component" value="Unassembled WGS sequence"/>
</dbReference>
<dbReference type="AlphaFoldDB" id="A0A1H0G1E2"/>
<dbReference type="EMBL" id="FNGY01000011">
    <property type="protein sequence ID" value="SDO00705.1"/>
    <property type="molecule type" value="Genomic_DNA"/>
</dbReference>
<keyword evidence="1" id="KW-1133">Transmembrane helix</keyword>
<name>A0A1H0G1E2_9SPHI</name>
<protein>
    <submittedName>
        <fullName evidence="4">FecR protein</fullName>
    </submittedName>
</protein>
<dbReference type="InterPro" id="IPR032508">
    <property type="entry name" value="FecR_C"/>
</dbReference>
<evidence type="ECO:0000313" key="5">
    <source>
        <dbReference type="Proteomes" id="UP000183200"/>
    </source>
</evidence>
<proteinExistence type="predicted"/>
<evidence type="ECO:0000313" key="4">
    <source>
        <dbReference type="EMBL" id="SDO00705.1"/>
    </source>
</evidence>
<reference evidence="5" key="1">
    <citation type="submission" date="2016-10" db="EMBL/GenBank/DDBJ databases">
        <authorList>
            <person name="Varghese N."/>
            <person name="Submissions S."/>
        </authorList>
    </citation>
    <scope>NUCLEOTIDE SEQUENCE [LARGE SCALE GENOMIC DNA]</scope>
    <source>
        <strain evidence="5">DSM 19110</strain>
    </source>
</reference>